<comment type="caution">
    <text evidence="2">The sequence shown here is derived from an EMBL/GenBank/DDBJ whole genome shotgun (WGS) entry which is preliminary data.</text>
</comment>
<sequence length="67" mass="7342">MSTAHKNKNRNNIRLLSCALTKTKRAPKVEVGTATTDANMDEWLQGTAYSQSLSSKSKKKKLGPLGH</sequence>
<dbReference type="EMBL" id="LSRQ01000031">
    <property type="protein sequence ID" value="OAY85895.1"/>
    <property type="molecule type" value="Genomic_DNA"/>
</dbReference>
<evidence type="ECO:0000313" key="3">
    <source>
        <dbReference type="Proteomes" id="UP000092600"/>
    </source>
</evidence>
<evidence type="ECO:0000313" key="2">
    <source>
        <dbReference type="EMBL" id="OAY85895.1"/>
    </source>
</evidence>
<dbReference type="GO" id="GO:0005783">
    <property type="term" value="C:endoplasmic reticulum"/>
    <property type="evidence" value="ECO:0007669"/>
    <property type="project" value="TreeGrafter"/>
</dbReference>
<evidence type="ECO:0000256" key="1">
    <source>
        <dbReference type="SAM" id="MobiDB-lite"/>
    </source>
</evidence>
<dbReference type="PANTHER" id="PTHR12924:SF0">
    <property type="entry name" value="TRANSLOCON-ASSOCIATED PROTEIN SUBUNIT ALPHA"/>
    <property type="match status" value="1"/>
</dbReference>
<dbReference type="AlphaFoldDB" id="A0A199WAH9"/>
<feature type="compositionally biased region" description="Basic residues" evidence="1">
    <location>
        <begin position="56"/>
        <end position="67"/>
    </location>
</feature>
<feature type="region of interest" description="Disordered" evidence="1">
    <location>
        <begin position="48"/>
        <end position="67"/>
    </location>
</feature>
<dbReference type="Proteomes" id="UP000092600">
    <property type="component" value="Unassembled WGS sequence"/>
</dbReference>
<reference evidence="2 3" key="1">
    <citation type="journal article" date="2016" name="DNA Res.">
        <title>The draft genome of MD-2 pineapple using hybrid error correction of long reads.</title>
        <authorList>
            <person name="Redwan R.M."/>
            <person name="Saidin A."/>
            <person name="Kumar S.V."/>
        </authorList>
    </citation>
    <scope>NUCLEOTIDE SEQUENCE [LARGE SCALE GENOMIC DNA]</scope>
    <source>
        <strain evidence="3">cv. MD2</strain>
        <tissue evidence="2">Leaf</tissue>
    </source>
</reference>
<accession>A0A199WAH9</accession>
<dbReference type="STRING" id="4615.A0A199WAH9"/>
<gene>
    <name evidence="2" type="ORF">ACMD2_19305</name>
</gene>
<dbReference type="PANTHER" id="PTHR12924">
    <property type="entry name" value="TRANSLOCON-ASSOCIATED PROTEIN, ALPHA SUBUNIT"/>
    <property type="match status" value="1"/>
</dbReference>
<protein>
    <submittedName>
        <fullName evidence="2">Uncharacterized protein</fullName>
    </submittedName>
</protein>
<proteinExistence type="predicted"/>
<organism evidence="2 3">
    <name type="scientific">Ananas comosus</name>
    <name type="common">Pineapple</name>
    <name type="synonym">Ananas ananas</name>
    <dbReference type="NCBI Taxonomy" id="4615"/>
    <lineage>
        <taxon>Eukaryota</taxon>
        <taxon>Viridiplantae</taxon>
        <taxon>Streptophyta</taxon>
        <taxon>Embryophyta</taxon>
        <taxon>Tracheophyta</taxon>
        <taxon>Spermatophyta</taxon>
        <taxon>Magnoliopsida</taxon>
        <taxon>Liliopsida</taxon>
        <taxon>Poales</taxon>
        <taxon>Bromeliaceae</taxon>
        <taxon>Bromelioideae</taxon>
        <taxon>Ananas</taxon>
    </lineage>
</organism>
<name>A0A199WAH9_ANACO</name>